<comment type="similarity">
    <text evidence="1 3 4">Belongs to the GroES chaperonin family.</text>
</comment>
<reference evidence="6" key="1">
    <citation type="journal article" date="2023" name="Mar. Drugs">
        <title>Gemmata algarum, a Novel Planctomycete Isolated from an Algal Mat, Displays Antimicrobial Activity.</title>
        <authorList>
            <person name="Kumar G."/>
            <person name="Kallscheuer N."/>
            <person name="Kashif M."/>
            <person name="Ahamad S."/>
            <person name="Jagadeeshwari U."/>
            <person name="Pannikurungottu S."/>
            <person name="Haufschild T."/>
            <person name="Kabuu M."/>
            <person name="Sasikala C."/>
            <person name="Jogler C."/>
            <person name="Ramana C."/>
        </authorList>
    </citation>
    <scope>NUCLEOTIDE SEQUENCE [LARGE SCALE GENOMIC DNA]</scope>
    <source>
        <strain evidence="6">JC673</strain>
    </source>
</reference>
<proteinExistence type="inferred from homology"/>
<dbReference type="PROSITE" id="PS00681">
    <property type="entry name" value="CHAPERONINS_CPN10"/>
    <property type="match status" value="1"/>
</dbReference>
<sequence length="103" mass="11046">MAKGDKQLVLKPLDDRVVLEPTEAEEKTAGGILLPDTAKQKPQQGKVIAVGPGKLTDKGTRTVLAVKVGDTVLFGKYSGSDVEVNGKEYKIVRESEILGKLNK</sequence>
<dbReference type="InterPro" id="IPR020818">
    <property type="entry name" value="Chaperonin_GroES"/>
</dbReference>
<comment type="caution">
    <text evidence="5">The sequence shown here is derived from an EMBL/GenBank/DDBJ whole genome shotgun (WGS) entry which is preliminary data.</text>
</comment>
<dbReference type="NCBIfam" id="NF001534">
    <property type="entry name" value="PRK00364.2-5"/>
    <property type="match status" value="1"/>
</dbReference>
<keyword evidence="6" id="KW-1185">Reference proteome</keyword>
<dbReference type="SMART" id="SM00883">
    <property type="entry name" value="Cpn10"/>
    <property type="match status" value="1"/>
</dbReference>
<evidence type="ECO:0000256" key="2">
    <source>
        <dbReference type="ARBA" id="ARBA00023186"/>
    </source>
</evidence>
<dbReference type="SUPFAM" id="SSF50129">
    <property type="entry name" value="GroES-like"/>
    <property type="match status" value="1"/>
</dbReference>
<dbReference type="EMBL" id="JAXBLV010000034">
    <property type="protein sequence ID" value="MDY3558495.1"/>
    <property type="molecule type" value="Genomic_DNA"/>
</dbReference>
<gene>
    <name evidence="3 5" type="primary">groES</name>
    <name evidence="3" type="synonym">groS</name>
    <name evidence="5" type="ORF">R5W23_005613</name>
</gene>
<comment type="subunit">
    <text evidence="3">Heptamer of 7 subunits arranged in a ring. Interacts with the chaperonin GroEL.</text>
</comment>
<comment type="subcellular location">
    <subcellularLocation>
        <location evidence="3">Cytoplasm</location>
    </subcellularLocation>
</comment>
<dbReference type="PANTHER" id="PTHR10772:SF58">
    <property type="entry name" value="CO-CHAPERONIN GROES"/>
    <property type="match status" value="1"/>
</dbReference>
<dbReference type="PANTHER" id="PTHR10772">
    <property type="entry name" value="10 KDA HEAT SHOCK PROTEIN"/>
    <property type="match status" value="1"/>
</dbReference>
<dbReference type="HAMAP" id="MF_00580">
    <property type="entry name" value="CH10"/>
    <property type="match status" value="1"/>
</dbReference>
<evidence type="ECO:0000313" key="5">
    <source>
        <dbReference type="EMBL" id="MDY3558495.1"/>
    </source>
</evidence>
<dbReference type="CDD" id="cd00320">
    <property type="entry name" value="cpn10"/>
    <property type="match status" value="1"/>
</dbReference>
<dbReference type="Proteomes" id="UP001272242">
    <property type="component" value="Unassembled WGS sequence"/>
</dbReference>
<protein>
    <recommendedName>
        <fullName evidence="3">Co-chaperonin GroES</fullName>
    </recommendedName>
    <alternativeName>
        <fullName evidence="3">10 kDa chaperonin</fullName>
    </alternativeName>
    <alternativeName>
        <fullName evidence="3">Chaperonin-10</fullName>
        <shortName evidence="3">Cpn10</shortName>
    </alternativeName>
</protein>
<keyword evidence="3" id="KW-0963">Cytoplasm</keyword>
<dbReference type="NCBIfam" id="NF001531">
    <property type="entry name" value="PRK00364.2-2"/>
    <property type="match status" value="1"/>
</dbReference>
<evidence type="ECO:0000256" key="1">
    <source>
        <dbReference type="ARBA" id="ARBA00006975"/>
    </source>
</evidence>
<organism evidence="5 6">
    <name type="scientific">Gemmata algarum</name>
    <dbReference type="NCBI Taxonomy" id="2975278"/>
    <lineage>
        <taxon>Bacteria</taxon>
        <taxon>Pseudomonadati</taxon>
        <taxon>Planctomycetota</taxon>
        <taxon>Planctomycetia</taxon>
        <taxon>Gemmatales</taxon>
        <taxon>Gemmataceae</taxon>
        <taxon>Gemmata</taxon>
    </lineage>
</organism>
<dbReference type="PRINTS" id="PR00297">
    <property type="entry name" value="CHAPERONIN10"/>
</dbReference>
<dbReference type="InterPro" id="IPR037124">
    <property type="entry name" value="Chaperonin_GroES_sf"/>
</dbReference>
<keyword evidence="2 3" id="KW-0143">Chaperone</keyword>
<evidence type="ECO:0000256" key="4">
    <source>
        <dbReference type="RuleBase" id="RU000535"/>
    </source>
</evidence>
<dbReference type="Pfam" id="PF00166">
    <property type="entry name" value="Cpn10"/>
    <property type="match status" value="1"/>
</dbReference>
<evidence type="ECO:0000256" key="3">
    <source>
        <dbReference type="HAMAP-Rule" id="MF_00580"/>
    </source>
</evidence>
<dbReference type="RefSeq" id="WP_320685404.1">
    <property type="nucleotide sequence ID" value="NZ_JAXBLV010000034.1"/>
</dbReference>
<dbReference type="Gene3D" id="2.30.33.40">
    <property type="entry name" value="GroES chaperonin"/>
    <property type="match status" value="1"/>
</dbReference>
<evidence type="ECO:0000313" key="6">
    <source>
        <dbReference type="Proteomes" id="UP001272242"/>
    </source>
</evidence>
<accession>A0ABU5EVK2</accession>
<dbReference type="InterPro" id="IPR018369">
    <property type="entry name" value="Chaprnonin_Cpn10_CS"/>
</dbReference>
<dbReference type="NCBIfam" id="NF001527">
    <property type="entry name" value="PRK00364.1-2"/>
    <property type="match status" value="1"/>
</dbReference>
<comment type="function">
    <text evidence="3 4">Together with the chaperonin GroEL, plays an essential role in assisting protein folding. The GroEL-GroES system forms a nano-cage that allows encapsulation of the non-native substrate proteins and provides a physical environment optimized to promote and accelerate protein folding. GroES binds to the apical surface of the GroEL ring, thereby capping the opening of the GroEL channel.</text>
</comment>
<dbReference type="NCBIfam" id="NF001533">
    <property type="entry name" value="PRK00364.2-4"/>
    <property type="match status" value="1"/>
</dbReference>
<dbReference type="InterPro" id="IPR011032">
    <property type="entry name" value="GroES-like_sf"/>
</dbReference>
<name>A0ABU5EVK2_9BACT</name>